<dbReference type="FunFam" id="1.10.260.40:FF:000015">
    <property type="entry name" value="Endothelial differentiation-related factor 1"/>
    <property type="match status" value="1"/>
</dbReference>
<dbReference type="PANTHER" id="PTHR10245:SF15">
    <property type="entry name" value="ENDOTHELIAL DIFFERENTIATION-RELATED FACTOR 1"/>
    <property type="match status" value="1"/>
</dbReference>
<dbReference type="Pfam" id="PF08523">
    <property type="entry name" value="MBF1"/>
    <property type="match status" value="1"/>
</dbReference>
<dbReference type="Gene3D" id="1.10.260.40">
    <property type="entry name" value="lambda repressor-like DNA-binding domains"/>
    <property type="match status" value="1"/>
</dbReference>
<evidence type="ECO:0000313" key="8">
    <source>
        <dbReference type="EMBL" id="GMM53270.1"/>
    </source>
</evidence>
<comment type="caution">
    <text evidence="8">The sequence shown here is derived from an EMBL/GenBank/DDBJ whole genome shotgun (WGS) entry which is preliminary data.</text>
</comment>
<evidence type="ECO:0000256" key="6">
    <source>
        <dbReference type="SAM" id="MobiDB-lite"/>
    </source>
</evidence>
<organism evidence="8 9">
    <name type="scientific">Starmerella bacillaris</name>
    <name type="common">Yeast</name>
    <name type="synonym">Candida zemplinina</name>
    <dbReference type="NCBI Taxonomy" id="1247836"/>
    <lineage>
        <taxon>Eukaryota</taxon>
        <taxon>Fungi</taxon>
        <taxon>Dikarya</taxon>
        <taxon>Ascomycota</taxon>
        <taxon>Saccharomycotina</taxon>
        <taxon>Dipodascomycetes</taxon>
        <taxon>Dipodascales</taxon>
        <taxon>Trichomonascaceae</taxon>
        <taxon>Starmerella</taxon>
    </lineage>
</organism>
<dbReference type="AlphaFoldDB" id="A0AAV5RPC6"/>
<feature type="region of interest" description="Disordered" evidence="6">
    <location>
        <begin position="54"/>
        <end position="84"/>
    </location>
</feature>
<keyword evidence="9" id="KW-1185">Reference proteome</keyword>
<gene>
    <name evidence="8" type="ORF">DASB73_042330</name>
</gene>
<keyword evidence="3" id="KW-0238">DNA-binding</keyword>
<evidence type="ECO:0000256" key="4">
    <source>
        <dbReference type="ARBA" id="ARBA00023163"/>
    </source>
</evidence>
<sequence length="159" mass="16912">MSKIPHSNTDWDSETVVGSRVRIGGGGPRATVARTNAALNSAIRSGNVLATEKRFGAGNHGGNPEGQRLAKLDRDDNVAPPQKVSLSVGRAIQQGRQAKNFSQKDLATAINEKPQVVGDYETGRAVPNQQVLGKMEKQLGIKLRGKDIGQPLPSKGPKK</sequence>
<evidence type="ECO:0000256" key="3">
    <source>
        <dbReference type="ARBA" id="ARBA00023125"/>
    </source>
</evidence>
<evidence type="ECO:0000256" key="1">
    <source>
        <dbReference type="ARBA" id="ARBA00009802"/>
    </source>
</evidence>
<feature type="compositionally biased region" description="Polar residues" evidence="6">
    <location>
        <begin position="1"/>
        <end position="10"/>
    </location>
</feature>
<dbReference type="PANTHER" id="PTHR10245">
    <property type="entry name" value="ENDOTHELIAL DIFFERENTIATION-RELATED FACTOR 1 MULTIPROTEIN BRIDGING FACTOR 1"/>
    <property type="match status" value="1"/>
</dbReference>
<evidence type="ECO:0000259" key="7">
    <source>
        <dbReference type="PROSITE" id="PS50943"/>
    </source>
</evidence>
<reference evidence="8 9" key="1">
    <citation type="journal article" date="2023" name="Elife">
        <title>Identification of key yeast species and microbe-microbe interactions impacting larval growth of Drosophila in the wild.</title>
        <authorList>
            <person name="Mure A."/>
            <person name="Sugiura Y."/>
            <person name="Maeda R."/>
            <person name="Honda K."/>
            <person name="Sakurai N."/>
            <person name="Takahashi Y."/>
            <person name="Watada M."/>
            <person name="Katoh T."/>
            <person name="Gotoh A."/>
            <person name="Gotoh Y."/>
            <person name="Taniguchi I."/>
            <person name="Nakamura K."/>
            <person name="Hayashi T."/>
            <person name="Katayama T."/>
            <person name="Uemura T."/>
            <person name="Hattori Y."/>
        </authorList>
    </citation>
    <scope>NUCLEOTIDE SEQUENCE [LARGE SCALE GENOMIC DNA]</scope>
    <source>
        <strain evidence="8 9">SB-73</strain>
    </source>
</reference>
<dbReference type="InterPro" id="IPR010982">
    <property type="entry name" value="Lambda_DNA-bd_dom_sf"/>
</dbReference>
<dbReference type="PROSITE" id="PS50943">
    <property type="entry name" value="HTH_CROC1"/>
    <property type="match status" value="1"/>
</dbReference>
<feature type="domain" description="HTH cro/C1-type" evidence="7">
    <location>
        <begin position="92"/>
        <end position="146"/>
    </location>
</feature>
<name>A0AAV5RPC6_STABA</name>
<comment type="similarity">
    <text evidence="1">Belongs to the MBF1 family.</text>
</comment>
<dbReference type="EMBL" id="BTGC01000008">
    <property type="protein sequence ID" value="GMM53270.1"/>
    <property type="molecule type" value="Genomic_DNA"/>
</dbReference>
<evidence type="ECO:0000256" key="2">
    <source>
        <dbReference type="ARBA" id="ARBA00023015"/>
    </source>
</evidence>
<dbReference type="Pfam" id="PF01381">
    <property type="entry name" value="HTH_3"/>
    <property type="match status" value="1"/>
</dbReference>
<keyword evidence="2" id="KW-0805">Transcription regulation</keyword>
<dbReference type="Proteomes" id="UP001362899">
    <property type="component" value="Unassembled WGS sequence"/>
</dbReference>
<dbReference type="GO" id="GO:0005634">
    <property type="term" value="C:nucleus"/>
    <property type="evidence" value="ECO:0007669"/>
    <property type="project" value="TreeGrafter"/>
</dbReference>
<proteinExistence type="inferred from homology"/>
<comment type="function">
    <text evidence="5">Transcriptional coactivator that stimulates GCN4-dependent transcriptional activity by bridging the DNA-binding region of GCN4 and TBP (SPT15), thereby recruiting TBP to GCN4-bound promoters. Involved in induction of the ribosome quality control (RQC) pathway; a pathway that degrades nascent peptide chains during problematic translation. Required to prevent stalled ribosomes from frameshifting.</text>
</comment>
<dbReference type="InterPro" id="IPR001387">
    <property type="entry name" value="Cro/C1-type_HTH"/>
</dbReference>
<dbReference type="SUPFAM" id="SSF47413">
    <property type="entry name" value="lambda repressor-like DNA-binding domains"/>
    <property type="match status" value="1"/>
</dbReference>
<feature type="compositionally biased region" description="Basic and acidic residues" evidence="6">
    <location>
        <begin position="68"/>
        <end position="77"/>
    </location>
</feature>
<feature type="region of interest" description="Disordered" evidence="6">
    <location>
        <begin position="1"/>
        <end position="28"/>
    </location>
</feature>
<accession>A0AAV5RPC6</accession>
<dbReference type="InterPro" id="IPR013729">
    <property type="entry name" value="MBF1_N"/>
</dbReference>
<dbReference type="SMART" id="SM00530">
    <property type="entry name" value="HTH_XRE"/>
    <property type="match status" value="1"/>
</dbReference>
<dbReference type="CDD" id="cd00093">
    <property type="entry name" value="HTH_XRE"/>
    <property type="match status" value="1"/>
</dbReference>
<evidence type="ECO:0000256" key="5">
    <source>
        <dbReference type="ARBA" id="ARBA00035107"/>
    </source>
</evidence>
<keyword evidence="4" id="KW-0804">Transcription</keyword>
<evidence type="ECO:0000313" key="9">
    <source>
        <dbReference type="Proteomes" id="UP001362899"/>
    </source>
</evidence>
<protein>
    <submittedName>
        <fullName evidence="8">Multiprotein-bridging factor 1</fullName>
    </submittedName>
</protein>
<dbReference type="GO" id="GO:0003677">
    <property type="term" value="F:DNA binding"/>
    <property type="evidence" value="ECO:0007669"/>
    <property type="project" value="UniProtKB-KW"/>
</dbReference>